<comment type="caution">
    <text evidence="1">The sequence shown here is derived from an EMBL/GenBank/DDBJ whole genome shotgun (WGS) entry which is preliminary data.</text>
</comment>
<dbReference type="EMBL" id="JACXVP010000012">
    <property type="protein sequence ID" value="KAG5570976.1"/>
    <property type="molecule type" value="Genomic_DNA"/>
</dbReference>
<dbReference type="AlphaFoldDB" id="A0A9J5W708"/>
<evidence type="ECO:0000313" key="2">
    <source>
        <dbReference type="Proteomes" id="UP000824120"/>
    </source>
</evidence>
<name>A0A9J5W708_SOLCO</name>
<keyword evidence="2" id="KW-1185">Reference proteome</keyword>
<evidence type="ECO:0000313" key="1">
    <source>
        <dbReference type="EMBL" id="KAG5570976.1"/>
    </source>
</evidence>
<dbReference type="Proteomes" id="UP000824120">
    <property type="component" value="Chromosome 12"/>
</dbReference>
<organism evidence="1 2">
    <name type="scientific">Solanum commersonii</name>
    <name type="common">Commerson's wild potato</name>
    <name type="synonym">Commerson's nightshade</name>
    <dbReference type="NCBI Taxonomy" id="4109"/>
    <lineage>
        <taxon>Eukaryota</taxon>
        <taxon>Viridiplantae</taxon>
        <taxon>Streptophyta</taxon>
        <taxon>Embryophyta</taxon>
        <taxon>Tracheophyta</taxon>
        <taxon>Spermatophyta</taxon>
        <taxon>Magnoliopsida</taxon>
        <taxon>eudicotyledons</taxon>
        <taxon>Gunneridae</taxon>
        <taxon>Pentapetalae</taxon>
        <taxon>asterids</taxon>
        <taxon>lamiids</taxon>
        <taxon>Solanales</taxon>
        <taxon>Solanaceae</taxon>
        <taxon>Solanoideae</taxon>
        <taxon>Solaneae</taxon>
        <taxon>Solanum</taxon>
    </lineage>
</organism>
<proteinExistence type="predicted"/>
<protein>
    <submittedName>
        <fullName evidence="1">Uncharacterized protein</fullName>
    </submittedName>
</protein>
<sequence>MAKGRDYIFMQVVKKCSCHQYRADSPYKSMEVKVSHMNIHSKSPICRGWEVFIGWPEIDVVVGKFSYGWPEIEELQRLIFCNFKLIGDFVDVEECILSQGQRGAIIANPTIDM</sequence>
<gene>
    <name evidence="1" type="ORF">H5410_060742</name>
</gene>
<reference evidence="1 2" key="1">
    <citation type="submission" date="2020-09" db="EMBL/GenBank/DDBJ databases">
        <title>De no assembly of potato wild relative species, Solanum commersonii.</title>
        <authorList>
            <person name="Cho K."/>
        </authorList>
    </citation>
    <scope>NUCLEOTIDE SEQUENCE [LARGE SCALE GENOMIC DNA]</scope>
    <source>
        <strain evidence="1">LZ3.2</strain>
        <tissue evidence="1">Leaf</tissue>
    </source>
</reference>
<accession>A0A9J5W708</accession>